<dbReference type="InterPro" id="IPR008969">
    <property type="entry name" value="CarboxyPept-like_regulatory"/>
</dbReference>
<name>A0A085ZVH6_9FLAO</name>
<gene>
    <name evidence="1" type="ORF">IX38_06660</name>
</gene>
<organism evidence="1 2">
    <name type="scientific">Chryseobacterium luteum</name>
    <dbReference type="NCBI Taxonomy" id="421531"/>
    <lineage>
        <taxon>Bacteria</taxon>
        <taxon>Pseudomonadati</taxon>
        <taxon>Bacteroidota</taxon>
        <taxon>Flavobacteriia</taxon>
        <taxon>Flavobacteriales</taxon>
        <taxon>Weeksellaceae</taxon>
        <taxon>Chryseobacterium group</taxon>
        <taxon>Chryseobacterium</taxon>
    </lineage>
</organism>
<accession>A0A085ZVH6</accession>
<comment type="caution">
    <text evidence="1">The sequence shown here is derived from an EMBL/GenBank/DDBJ whole genome shotgun (WGS) entry which is preliminary data.</text>
</comment>
<dbReference type="SUPFAM" id="SSF49464">
    <property type="entry name" value="Carboxypeptidase regulatory domain-like"/>
    <property type="match status" value="1"/>
</dbReference>
<dbReference type="EMBL" id="JPRO01000003">
    <property type="protein sequence ID" value="KFF08440.1"/>
    <property type="molecule type" value="Genomic_DNA"/>
</dbReference>
<dbReference type="STRING" id="421531.IX38_06660"/>
<reference evidence="1 2" key="1">
    <citation type="submission" date="2014-07" db="EMBL/GenBank/DDBJ databases">
        <title>Genome of Chryseobacterium luteum DSM 18605.</title>
        <authorList>
            <person name="Stropko S.J."/>
            <person name="Pipes S.E."/>
            <person name="Newman J.D."/>
        </authorList>
    </citation>
    <scope>NUCLEOTIDE SEQUENCE [LARGE SCALE GENOMIC DNA]</scope>
    <source>
        <strain evidence="1 2">DSM 18605</strain>
    </source>
</reference>
<sequence length="269" mass="30828">MRTFIKQGLYAVPFFASAEIFSQQQIIGTVTDNSKRNINPVLIINVSNRKSTLSDASGNFTIEASENDELRFVKEGYYRFDKKMRKEDFASPLIIGLDKNEIEIPEVRITFGPTGNLERDSKKLNESGKVVSLKSDLDEYMKSPLNEALPNNTVSKTFTGHDYGAGQVSILDVLDAAVGLFKKATELKITKADYTETQNFFKRVKEEINLQFLRKYGMDEEQIDHFLIYANDTRMMAKKFRKNFKVGIVEFELKVAFAQYRKTHKLDNI</sequence>
<proteinExistence type="predicted"/>
<evidence type="ECO:0000313" key="2">
    <source>
        <dbReference type="Proteomes" id="UP000028703"/>
    </source>
</evidence>
<dbReference type="RefSeq" id="WP_034702971.1">
    <property type="nucleotide sequence ID" value="NZ_JPRO01000003.1"/>
</dbReference>
<dbReference type="eggNOG" id="ENOG50335GZ">
    <property type="taxonomic scope" value="Bacteria"/>
</dbReference>
<evidence type="ECO:0000313" key="1">
    <source>
        <dbReference type="EMBL" id="KFF08440.1"/>
    </source>
</evidence>
<dbReference type="Proteomes" id="UP000028703">
    <property type="component" value="Unassembled WGS sequence"/>
</dbReference>
<protein>
    <submittedName>
        <fullName evidence="1">Uncharacterized protein</fullName>
    </submittedName>
</protein>
<dbReference type="OrthoDB" id="1274238at2"/>
<dbReference type="AlphaFoldDB" id="A0A085ZVH6"/>
<keyword evidence="2" id="KW-1185">Reference proteome</keyword>